<dbReference type="KEGG" id="byl:A4V09_15170"/>
<gene>
    <name evidence="1" type="ORF">A4V09_15170</name>
</gene>
<keyword evidence="2" id="KW-1185">Reference proteome</keyword>
<evidence type="ECO:0000313" key="2">
    <source>
        <dbReference type="Proteomes" id="UP000092574"/>
    </source>
</evidence>
<dbReference type="Proteomes" id="UP000092574">
    <property type="component" value="Chromosome"/>
</dbReference>
<organism evidence="1 2">
    <name type="scientific">Blautia pseudococcoides</name>
    <dbReference type="NCBI Taxonomy" id="1796616"/>
    <lineage>
        <taxon>Bacteria</taxon>
        <taxon>Bacillati</taxon>
        <taxon>Bacillota</taxon>
        <taxon>Clostridia</taxon>
        <taxon>Lachnospirales</taxon>
        <taxon>Lachnospiraceae</taxon>
        <taxon>Blautia</taxon>
    </lineage>
</organism>
<accession>A0A1C7IFN6</accession>
<proteinExistence type="predicted"/>
<dbReference type="AlphaFoldDB" id="A0A1C7IFN6"/>
<dbReference type="EMBL" id="CP015405">
    <property type="protein sequence ID" value="ANU76982.1"/>
    <property type="molecule type" value="Genomic_DNA"/>
</dbReference>
<reference evidence="1" key="1">
    <citation type="submission" date="2017-04" db="EMBL/GenBank/DDBJ databases">
        <title>Complete Genome Sequences of Twelve Strains of a Stable Defined Moderately Diverse Mouse Microbiota 2 (sDMDMm2).</title>
        <authorList>
            <person name="Uchimura Y."/>
            <person name="Wyss M."/>
            <person name="Brugiroux S."/>
            <person name="Limenitakis J.P."/>
            <person name="Stecher B."/>
            <person name="McCoy K.D."/>
            <person name="Macpherson A.J."/>
        </authorList>
    </citation>
    <scope>NUCLEOTIDE SEQUENCE</scope>
    <source>
        <strain evidence="1">YL58</strain>
    </source>
</reference>
<sequence length="59" mass="6800">MWQIYGEKVTCGTQGGLVSEWKQSKKLVSNNEWREVSRGHSKPMAANIGEGLNFRRYKQ</sequence>
<protein>
    <submittedName>
        <fullName evidence="1">Uncharacterized protein</fullName>
    </submittedName>
</protein>
<evidence type="ECO:0000313" key="1">
    <source>
        <dbReference type="EMBL" id="ANU76982.1"/>
    </source>
</evidence>
<name>A0A1C7IFN6_9FIRM</name>